<protein>
    <recommendedName>
        <fullName evidence="3">NHL repeat-containing protein</fullName>
    </recommendedName>
</protein>
<feature type="non-terminal residue" evidence="1">
    <location>
        <position position="1"/>
    </location>
</feature>
<keyword evidence="2" id="KW-1185">Reference proteome</keyword>
<evidence type="ECO:0000313" key="2">
    <source>
        <dbReference type="Proteomes" id="UP000824469"/>
    </source>
</evidence>
<dbReference type="EMBL" id="JAHRHJ020000010">
    <property type="protein sequence ID" value="KAH9299315.1"/>
    <property type="molecule type" value="Genomic_DNA"/>
</dbReference>
<dbReference type="PANTHER" id="PTHR13833:SF73">
    <property type="entry name" value="NHL DOMAIN-CONTAINING PROTEIN"/>
    <property type="match status" value="1"/>
</dbReference>
<comment type="caution">
    <text evidence="1">The sequence shown here is derived from an EMBL/GenBank/DDBJ whole genome shotgun (WGS) entry which is preliminary data.</text>
</comment>
<dbReference type="Proteomes" id="UP000824469">
    <property type="component" value="Unassembled WGS sequence"/>
</dbReference>
<gene>
    <name evidence="1" type="ORF">KI387_030997</name>
</gene>
<name>A0AA38CF05_TAXCH</name>
<dbReference type="InterPro" id="IPR011042">
    <property type="entry name" value="6-blade_b-propeller_TolB-like"/>
</dbReference>
<accession>A0AA38CF05</accession>
<evidence type="ECO:0008006" key="3">
    <source>
        <dbReference type="Google" id="ProtNLM"/>
    </source>
</evidence>
<dbReference type="SUPFAM" id="SSF101898">
    <property type="entry name" value="NHL repeat"/>
    <property type="match status" value="1"/>
</dbReference>
<organism evidence="1 2">
    <name type="scientific">Taxus chinensis</name>
    <name type="common">Chinese yew</name>
    <name type="synonym">Taxus wallichiana var. chinensis</name>
    <dbReference type="NCBI Taxonomy" id="29808"/>
    <lineage>
        <taxon>Eukaryota</taxon>
        <taxon>Viridiplantae</taxon>
        <taxon>Streptophyta</taxon>
        <taxon>Embryophyta</taxon>
        <taxon>Tracheophyta</taxon>
        <taxon>Spermatophyta</taxon>
        <taxon>Pinopsida</taxon>
        <taxon>Pinidae</taxon>
        <taxon>Conifers II</taxon>
        <taxon>Cupressales</taxon>
        <taxon>Taxaceae</taxon>
        <taxon>Taxus</taxon>
    </lineage>
</organism>
<proteinExistence type="predicted"/>
<sequence>MRSFVIDLTKWHILDRKFLQFESGYVVETVLEGSKLGIDPYTIEVSPDGELLILDSQNNNILRLTPPLSCCHVDGRHKDARFNHPKGFIIDDSGNVYVADTMNMAIRKIGDE</sequence>
<dbReference type="Gene3D" id="2.120.10.30">
    <property type="entry name" value="TolB, C-terminal domain"/>
    <property type="match status" value="1"/>
</dbReference>
<evidence type="ECO:0000313" key="1">
    <source>
        <dbReference type="EMBL" id="KAH9299315.1"/>
    </source>
</evidence>
<dbReference type="PANTHER" id="PTHR13833">
    <property type="match status" value="1"/>
</dbReference>
<reference evidence="1 2" key="1">
    <citation type="journal article" date="2021" name="Nat. Plants">
        <title>The Taxus genome provides insights into paclitaxel biosynthesis.</title>
        <authorList>
            <person name="Xiong X."/>
            <person name="Gou J."/>
            <person name="Liao Q."/>
            <person name="Li Y."/>
            <person name="Zhou Q."/>
            <person name="Bi G."/>
            <person name="Li C."/>
            <person name="Du R."/>
            <person name="Wang X."/>
            <person name="Sun T."/>
            <person name="Guo L."/>
            <person name="Liang H."/>
            <person name="Lu P."/>
            <person name="Wu Y."/>
            <person name="Zhang Z."/>
            <person name="Ro D.K."/>
            <person name="Shang Y."/>
            <person name="Huang S."/>
            <person name="Yan J."/>
        </authorList>
    </citation>
    <scope>NUCLEOTIDE SEQUENCE [LARGE SCALE GENOMIC DNA]</scope>
    <source>
        <strain evidence="1">Ta-2019</strain>
    </source>
</reference>
<dbReference type="AlphaFoldDB" id="A0AA38CF05"/>